<dbReference type="RefSeq" id="WP_109768917.1">
    <property type="nucleotide sequence ID" value="NZ_QFWV02000004.1"/>
</dbReference>
<name>A0A3A8AI80_9HYPH</name>
<evidence type="ECO:0000256" key="2">
    <source>
        <dbReference type="SAM" id="Phobius"/>
    </source>
</evidence>
<keyword evidence="4" id="KW-1185">Reference proteome</keyword>
<feature type="compositionally biased region" description="Basic and acidic residues" evidence="1">
    <location>
        <begin position="8"/>
        <end position="22"/>
    </location>
</feature>
<evidence type="ECO:0000256" key="1">
    <source>
        <dbReference type="SAM" id="MobiDB-lite"/>
    </source>
</evidence>
<evidence type="ECO:0000313" key="4">
    <source>
        <dbReference type="Proteomes" id="UP000246132"/>
    </source>
</evidence>
<dbReference type="CDD" id="cd10936">
    <property type="entry name" value="CE4_DAC2"/>
    <property type="match status" value="1"/>
</dbReference>
<dbReference type="PANTHER" id="PTHR30105:SF2">
    <property type="entry name" value="DIVERGENT POLYSACCHARIDE DEACETYLASE SUPERFAMILY"/>
    <property type="match status" value="1"/>
</dbReference>
<gene>
    <name evidence="3" type="ORF">DEM25_006145</name>
</gene>
<dbReference type="Gene3D" id="3.20.20.370">
    <property type="entry name" value="Glycoside hydrolase/deacetylase"/>
    <property type="match status" value="1"/>
</dbReference>
<feature type="region of interest" description="Disordered" evidence="1">
    <location>
        <begin position="1"/>
        <end position="26"/>
    </location>
</feature>
<protein>
    <submittedName>
        <fullName evidence="3">Divergent polysaccharide deacetylase family protein</fullName>
    </submittedName>
</protein>
<dbReference type="AlphaFoldDB" id="A0A3A8AI80"/>
<dbReference type="SUPFAM" id="SSF88713">
    <property type="entry name" value="Glycoside hydrolase/deacetylase"/>
    <property type="match status" value="1"/>
</dbReference>
<accession>A0A3A8AI80</accession>
<organism evidence="3 4">
    <name type="scientific">Oceaniradius stylonematis</name>
    <dbReference type="NCBI Taxonomy" id="2184161"/>
    <lineage>
        <taxon>Bacteria</taxon>
        <taxon>Pseudomonadati</taxon>
        <taxon>Pseudomonadota</taxon>
        <taxon>Alphaproteobacteria</taxon>
        <taxon>Hyphomicrobiales</taxon>
        <taxon>Ahrensiaceae</taxon>
        <taxon>Oceaniradius</taxon>
    </lineage>
</organism>
<keyword evidence="2" id="KW-1133">Transmembrane helix</keyword>
<dbReference type="InterPro" id="IPR006837">
    <property type="entry name" value="Divergent_DAC"/>
</dbReference>
<feature type="transmembrane region" description="Helical" evidence="2">
    <location>
        <begin position="30"/>
        <end position="52"/>
    </location>
</feature>
<dbReference type="PANTHER" id="PTHR30105">
    <property type="entry name" value="UNCHARACTERIZED YIBQ-RELATED"/>
    <property type="match status" value="1"/>
</dbReference>
<evidence type="ECO:0000313" key="3">
    <source>
        <dbReference type="EMBL" id="RKF07390.1"/>
    </source>
</evidence>
<keyword evidence="2" id="KW-0812">Transmembrane</keyword>
<dbReference type="InterPro" id="IPR011330">
    <property type="entry name" value="Glyco_hydro/deAcase_b/a-brl"/>
</dbReference>
<comment type="caution">
    <text evidence="3">The sequence shown here is derived from an EMBL/GenBank/DDBJ whole genome shotgun (WGS) entry which is preliminary data.</text>
</comment>
<reference evidence="3 4" key="1">
    <citation type="journal article" date="2018" name="Int. J. Syst. Bacteriol.">
        <title>Oceaniradius stylonemae gen. nov., sp. nov., isolated from a red alga, Stylonema cornu-cervi.</title>
        <authorList>
            <person name="Jeong S."/>
        </authorList>
    </citation>
    <scope>NUCLEOTIDE SEQUENCE [LARGE SCALE GENOMIC DNA]</scope>
    <source>
        <strain evidence="3 4">StC1</strain>
    </source>
</reference>
<dbReference type="Pfam" id="PF04748">
    <property type="entry name" value="Polysacc_deac_2"/>
    <property type="match status" value="1"/>
</dbReference>
<dbReference type="EMBL" id="QFWV02000004">
    <property type="protein sequence ID" value="RKF07390.1"/>
    <property type="molecule type" value="Genomic_DNA"/>
</dbReference>
<dbReference type="GO" id="GO:0005975">
    <property type="term" value="P:carbohydrate metabolic process"/>
    <property type="evidence" value="ECO:0007669"/>
    <property type="project" value="InterPro"/>
</dbReference>
<dbReference type="OrthoDB" id="9784811at2"/>
<keyword evidence="2" id="KW-0472">Membrane</keyword>
<dbReference type="Proteomes" id="UP000246132">
    <property type="component" value="Unassembled WGS sequence"/>
</dbReference>
<proteinExistence type="predicted"/>
<sequence length="410" mass="43199">MTDLHAPLGRDRPRQKAKDRASRAPRGSRFGLVAASLLVALMVAGNIAVIAATDRAPQTALVTLPGPTAASAPDTQTVTGAVAMQQTGQTGNTDVQIVYGDGQGNDGTPELPLPTFDDDGASVSPGGPKIITVRDPAAANVGQPRRIAHLPEDAALEDTDFGPLPVRTDTGRRPMDIYARPWAGDQGKRIAIVIGGLGLSQTGSHRAIESLPPEITLAFAPTGNSLGRWMREARKKGHELLVQVPMEPFGYPEVNPGPRTLRLASSAETNLENLHWALGRLTNYTGVMNYMGARFAGSETAMAPVLGDLSYRGLLFFNDGTAGGAELASAAARKGVPYLQADIVIDASRSRDDIEKRLKALEELATARGYAAGSGSALELTVSTVADWANDAKKRGFQIVGVAALANRRQ</sequence>